<sequence length="146" mass="15194">MSDSGVDVSDLHVAMEDLEIPLDLPGEAQIATGGVEHSSGVVEDNAIHWSETPTVLSAVLSIPGLMGQPAEALAVELTENTMTVTAFAMPIWSCVLRGAIDAELSSPRSRFQAGAPPTILVELVKSSGSARWNGLVSSIGVDSILQ</sequence>
<evidence type="ECO:0000313" key="1">
    <source>
        <dbReference type="EMBL" id="KAL1522079.1"/>
    </source>
</evidence>
<dbReference type="EMBL" id="JBGBPQ010000007">
    <property type="protein sequence ID" value="KAL1522079.1"/>
    <property type="molecule type" value="Genomic_DNA"/>
</dbReference>
<proteinExistence type="predicted"/>
<gene>
    <name evidence="1" type="ORF">AB1Y20_021722</name>
</gene>
<keyword evidence="2" id="KW-1185">Reference proteome</keyword>
<reference evidence="1 2" key="1">
    <citation type="journal article" date="2024" name="Science">
        <title>Giant polyketide synthase enzymes in the biosynthesis of giant marine polyether toxins.</title>
        <authorList>
            <person name="Fallon T.R."/>
            <person name="Shende V.V."/>
            <person name="Wierzbicki I.H."/>
            <person name="Pendleton A.L."/>
            <person name="Watervoot N.F."/>
            <person name="Auber R.P."/>
            <person name="Gonzalez D.J."/>
            <person name="Wisecaver J.H."/>
            <person name="Moore B.S."/>
        </authorList>
    </citation>
    <scope>NUCLEOTIDE SEQUENCE [LARGE SCALE GENOMIC DNA]</scope>
    <source>
        <strain evidence="1 2">12B1</strain>
    </source>
</reference>
<name>A0AB34JKL1_PRYPA</name>
<accession>A0AB34JKL1</accession>
<evidence type="ECO:0000313" key="2">
    <source>
        <dbReference type="Proteomes" id="UP001515480"/>
    </source>
</evidence>
<comment type="caution">
    <text evidence="1">The sequence shown here is derived from an EMBL/GenBank/DDBJ whole genome shotgun (WGS) entry which is preliminary data.</text>
</comment>
<dbReference type="Proteomes" id="UP001515480">
    <property type="component" value="Unassembled WGS sequence"/>
</dbReference>
<organism evidence="1 2">
    <name type="scientific">Prymnesium parvum</name>
    <name type="common">Toxic golden alga</name>
    <dbReference type="NCBI Taxonomy" id="97485"/>
    <lineage>
        <taxon>Eukaryota</taxon>
        <taxon>Haptista</taxon>
        <taxon>Haptophyta</taxon>
        <taxon>Prymnesiophyceae</taxon>
        <taxon>Prymnesiales</taxon>
        <taxon>Prymnesiaceae</taxon>
        <taxon>Prymnesium</taxon>
    </lineage>
</organism>
<protein>
    <submittedName>
        <fullName evidence="1">Uncharacterized protein</fullName>
    </submittedName>
</protein>
<dbReference type="AlphaFoldDB" id="A0AB34JKL1"/>